<feature type="domain" description="HMA" evidence="8">
    <location>
        <begin position="101"/>
        <end position="167"/>
    </location>
</feature>
<evidence type="ECO:0000256" key="4">
    <source>
        <dbReference type="ARBA" id="ARBA00022967"/>
    </source>
</evidence>
<evidence type="ECO:0000313" key="9">
    <source>
        <dbReference type="EMBL" id="NXU65361.1"/>
    </source>
</evidence>
<dbReference type="FunFam" id="3.30.70.100:FF:000001">
    <property type="entry name" value="ATPase copper transporting beta"/>
    <property type="match status" value="2"/>
</dbReference>
<comment type="caution">
    <text evidence="9">The sequence shown here is derived from an EMBL/GenBank/DDBJ whole genome shotgun (WGS) entry which is preliminary data.</text>
</comment>
<comment type="subcellular location">
    <subcellularLocation>
        <location evidence="1">Endomembrane system</location>
        <topology evidence="1">Multi-pass membrane protein</topology>
    </subcellularLocation>
</comment>
<evidence type="ECO:0000256" key="3">
    <source>
        <dbReference type="ARBA" id="ARBA00022796"/>
    </source>
</evidence>
<sequence length="479" mass="51427">PTMKHNFAFDNMGYEETSETMPSPPSQEHTVVVNIVGMTCQSCVQSIEGRISKNNAVIKYLQSEISPEQICQEILDMGFDANIAEEKLTTGAVDLPSLKEAVVKLRVEGMTCQSCVTNIEGKIRKLHGVAKIKVSLDNQEAIIVYHPYIIQPDDLKRHISDLGYECTIKSKSAPLKLGALDFQRLQNANPRETPASLESDGLDPVATKMGSAATVTLQIEGMHCKSCVRNIEGNISDLPGIKSIKVSLEHKCAVVQYSPDLMTLSALQQAIESLPPGNFKVSLLNGSEANTAASPSGAFTYNVVRQPPQGTTHTAVMKIDGMTCNSCVQSIEGTISQRQGVQCVAVSLAGSTGTIHYDPAVTSGEELRAAIEDMGFDASVLTGNFFLLWVVSMYCAFIQDTTTGEHRCQPDARKAAVQPQAPEPPHEGGALDALPDSPHLGGSNQLSGATEEKCVLQITGMTCASCVSTIERNLQKEDG</sequence>
<dbReference type="PANTHER" id="PTHR46594">
    <property type="entry name" value="P-TYPE CATION-TRANSPORTING ATPASE"/>
    <property type="match status" value="1"/>
</dbReference>
<feature type="region of interest" description="Disordered" evidence="7">
    <location>
        <begin position="411"/>
        <end position="446"/>
    </location>
</feature>
<dbReference type="PANTHER" id="PTHR46594:SF4">
    <property type="entry name" value="P-TYPE CATION-TRANSPORTING ATPASE"/>
    <property type="match status" value="1"/>
</dbReference>
<dbReference type="InterPro" id="IPR017969">
    <property type="entry name" value="Heavy-metal-associated_CS"/>
</dbReference>
<dbReference type="GO" id="GO:0006825">
    <property type="term" value="P:copper ion transport"/>
    <property type="evidence" value="ECO:0007669"/>
    <property type="project" value="UniProtKB-KW"/>
</dbReference>
<dbReference type="EMBL" id="VZUA01085119">
    <property type="protein sequence ID" value="NXU65361.1"/>
    <property type="molecule type" value="Genomic_DNA"/>
</dbReference>
<dbReference type="NCBIfam" id="TIGR00003">
    <property type="entry name" value="copper ion binding protein"/>
    <property type="match status" value="3"/>
</dbReference>
<keyword evidence="5" id="KW-0186">Copper</keyword>
<keyword evidence="6" id="KW-0406">Ion transport</keyword>
<dbReference type="Pfam" id="PF00403">
    <property type="entry name" value="HMA"/>
    <property type="match status" value="3"/>
</dbReference>
<dbReference type="GO" id="GO:0012505">
    <property type="term" value="C:endomembrane system"/>
    <property type="evidence" value="ECO:0007669"/>
    <property type="project" value="UniProtKB-SubCell"/>
</dbReference>
<name>A0A7L3MIB3_9PASS</name>
<keyword evidence="3" id="KW-0187">Copper transport</keyword>
<dbReference type="Proteomes" id="UP000558460">
    <property type="component" value="Unassembled WGS sequence"/>
</dbReference>
<gene>
    <name evidence="9" type="primary">Atp7b_1</name>
    <name evidence="9" type="ORF">HORVUL_R01703</name>
</gene>
<dbReference type="InterPro" id="IPR036163">
    <property type="entry name" value="HMA_dom_sf"/>
</dbReference>
<dbReference type="AlphaFoldDB" id="A0A7L3MIB3"/>
<feature type="domain" description="HMA" evidence="8">
    <location>
        <begin position="213"/>
        <end position="279"/>
    </location>
</feature>
<evidence type="ECO:0000256" key="6">
    <source>
        <dbReference type="ARBA" id="ARBA00023065"/>
    </source>
</evidence>
<keyword evidence="2" id="KW-0479">Metal-binding</keyword>
<evidence type="ECO:0000256" key="5">
    <source>
        <dbReference type="ARBA" id="ARBA00023008"/>
    </source>
</evidence>
<evidence type="ECO:0000313" key="10">
    <source>
        <dbReference type="Proteomes" id="UP000558460"/>
    </source>
</evidence>
<feature type="non-terminal residue" evidence="9">
    <location>
        <position position="1"/>
    </location>
</feature>
<feature type="domain" description="HMA" evidence="8">
    <location>
        <begin position="313"/>
        <end position="379"/>
    </location>
</feature>
<dbReference type="CDD" id="cd00371">
    <property type="entry name" value="HMA"/>
    <property type="match status" value="5"/>
</dbReference>
<evidence type="ECO:0000259" key="8">
    <source>
        <dbReference type="PROSITE" id="PS50846"/>
    </source>
</evidence>
<keyword evidence="10" id="KW-1185">Reference proteome</keyword>
<dbReference type="OrthoDB" id="432719at2759"/>
<dbReference type="InterPro" id="IPR006122">
    <property type="entry name" value="HMA_Cu_ion-bd"/>
</dbReference>
<feature type="domain" description="HMA" evidence="8">
    <location>
        <begin position="452"/>
        <end position="479"/>
    </location>
</feature>
<keyword evidence="4" id="KW-1278">Translocase</keyword>
<dbReference type="PROSITE" id="PS01047">
    <property type="entry name" value="HMA_1"/>
    <property type="match status" value="3"/>
</dbReference>
<evidence type="ECO:0000256" key="7">
    <source>
        <dbReference type="SAM" id="MobiDB-lite"/>
    </source>
</evidence>
<evidence type="ECO:0000256" key="1">
    <source>
        <dbReference type="ARBA" id="ARBA00004127"/>
    </source>
</evidence>
<protein>
    <submittedName>
        <fullName evidence="9">ATP7B ATPase</fullName>
    </submittedName>
</protein>
<dbReference type="Gene3D" id="3.30.70.100">
    <property type="match status" value="5"/>
</dbReference>
<reference evidence="9 10" key="1">
    <citation type="submission" date="2019-09" db="EMBL/GenBank/DDBJ databases">
        <title>Bird 10,000 Genomes (B10K) Project - Family phase.</title>
        <authorList>
            <person name="Zhang G."/>
        </authorList>
    </citation>
    <scope>NUCLEOTIDE SEQUENCE [LARGE SCALE GENOMIC DNA]</scope>
    <source>
        <strain evidence="9">B10K-DU-029-69</strain>
        <tissue evidence="9">Muscle</tissue>
    </source>
</reference>
<organism evidence="9 10">
    <name type="scientific">Horornis vulcanius</name>
    <dbReference type="NCBI Taxonomy" id="2585811"/>
    <lineage>
        <taxon>Eukaryota</taxon>
        <taxon>Metazoa</taxon>
        <taxon>Chordata</taxon>
        <taxon>Craniata</taxon>
        <taxon>Vertebrata</taxon>
        <taxon>Euteleostomi</taxon>
        <taxon>Archelosauria</taxon>
        <taxon>Archosauria</taxon>
        <taxon>Dinosauria</taxon>
        <taxon>Saurischia</taxon>
        <taxon>Theropoda</taxon>
        <taxon>Coelurosauria</taxon>
        <taxon>Aves</taxon>
        <taxon>Neognathae</taxon>
        <taxon>Neoaves</taxon>
        <taxon>Telluraves</taxon>
        <taxon>Australaves</taxon>
        <taxon>Passeriformes</taxon>
        <taxon>Sylvioidea</taxon>
        <taxon>Scotocercidae</taxon>
        <taxon>Horornis</taxon>
    </lineage>
</organism>
<dbReference type="InterPro" id="IPR006121">
    <property type="entry name" value="HMA_dom"/>
</dbReference>
<dbReference type="SUPFAM" id="SSF55008">
    <property type="entry name" value="HMA, heavy metal-associated domain"/>
    <property type="match status" value="5"/>
</dbReference>
<dbReference type="PRINTS" id="PR00942">
    <property type="entry name" value="CUATPASEI"/>
</dbReference>
<proteinExistence type="predicted"/>
<accession>A0A7L3MIB3</accession>
<evidence type="ECO:0000256" key="2">
    <source>
        <dbReference type="ARBA" id="ARBA00022723"/>
    </source>
</evidence>
<dbReference type="FunFam" id="3.30.70.100:FF:000009">
    <property type="entry name" value="ATPase copper transporting beta"/>
    <property type="match status" value="1"/>
</dbReference>
<dbReference type="PROSITE" id="PS50846">
    <property type="entry name" value="HMA_2"/>
    <property type="match status" value="4"/>
</dbReference>
<feature type="non-terminal residue" evidence="9">
    <location>
        <position position="479"/>
    </location>
</feature>
<keyword evidence="6" id="KW-0813">Transport</keyword>
<dbReference type="GO" id="GO:0005507">
    <property type="term" value="F:copper ion binding"/>
    <property type="evidence" value="ECO:0007669"/>
    <property type="project" value="InterPro"/>
</dbReference>